<evidence type="ECO:0000313" key="2">
    <source>
        <dbReference type="Proteomes" id="UP000244066"/>
    </source>
</evidence>
<accession>A0A2R7Y2H1</accession>
<proteinExistence type="predicted"/>
<evidence type="ECO:0000313" key="1">
    <source>
        <dbReference type="EMBL" id="PUA31741.1"/>
    </source>
</evidence>
<organism evidence="1 2">
    <name type="scientific">Candidatus Terraquivivens tikiterensis</name>
    <dbReference type="NCBI Taxonomy" id="1980982"/>
    <lineage>
        <taxon>Archaea</taxon>
        <taxon>Nitrososphaerota</taxon>
        <taxon>Candidatus Wolframiiraptoraceae</taxon>
        <taxon>Candidatus Terraquivivens</taxon>
    </lineage>
</organism>
<comment type="caution">
    <text evidence="1">The sequence shown here is derived from an EMBL/GenBank/DDBJ whole genome shotgun (WGS) entry which is preliminary data.</text>
</comment>
<protein>
    <recommendedName>
        <fullName evidence="3">rRNA small subunit methyltransferase F RNA-binding PUA-like domain-containing protein</fullName>
    </recommendedName>
</protein>
<gene>
    <name evidence="1" type="ORF">B9J98_05320</name>
</gene>
<dbReference type="Proteomes" id="UP000244066">
    <property type="component" value="Unassembled WGS sequence"/>
</dbReference>
<name>A0A2R7Y2H1_9ARCH</name>
<reference evidence="1 2" key="1">
    <citation type="submission" date="2017-04" db="EMBL/GenBank/DDBJ databases">
        <title>Draft Aigarchaeota genome from a New Zealand hot spring.</title>
        <authorList>
            <person name="Reysenbach A.-L."/>
            <person name="Donaho J.A."/>
            <person name="Gerhart J."/>
            <person name="Kelley J.F."/>
            <person name="Kouba K."/>
            <person name="Podar M."/>
            <person name="Stott M."/>
        </authorList>
    </citation>
    <scope>NUCLEOTIDE SEQUENCE [LARGE SCALE GENOMIC DNA]</scope>
    <source>
        <strain evidence="1">NZ13_MG1</strain>
    </source>
</reference>
<evidence type="ECO:0008006" key="3">
    <source>
        <dbReference type="Google" id="ProtNLM"/>
    </source>
</evidence>
<dbReference type="EMBL" id="NDWU01000013">
    <property type="protein sequence ID" value="PUA31741.1"/>
    <property type="molecule type" value="Genomic_DNA"/>
</dbReference>
<dbReference type="AlphaFoldDB" id="A0A2R7Y2H1"/>
<dbReference type="Gene3D" id="3.10.450.720">
    <property type="match status" value="1"/>
</dbReference>
<sequence>MKKIILLSSSKRSAFQAMLERQYGAKDFSDKVLIQVGEGKVRLTTSDTIRVAERMRGVQTLGIYVAKVVGQDVVLSIEGSQLLCKSIEKNRIELTEEQARLWMEGAPIQLEGPILAKYVVASYGGLCLGCGRVSADGKVYPQVPKWRRLQQT</sequence>